<dbReference type="Pfam" id="PF01343">
    <property type="entry name" value="Peptidase_S49"/>
    <property type="match status" value="1"/>
</dbReference>
<evidence type="ECO:0000256" key="6">
    <source>
        <dbReference type="SAM" id="Phobius"/>
    </source>
</evidence>
<keyword evidence="4" id="KW-0720">Serine protease</keyword>
<dbReference type="AlphaFoldDB" id="A0A2T1KA72"/>
<proteinExistence type="inferred from homology"/>
<evidence type="ECO:0000256" key="3">
    <source>
        <dbReference type="ARBA" id="ARBA00022801"/>
    </source>
</evidence>
<feature type="compositionally biased region" description="Basic and acidic residues" evidence="5">
    <location>
        <begin position="1"/>
        <end position="26"/>
    </location>
</feature>
<organism evidence="8 9">
    <name type="scientific">Marinobacter halophilus</name>
    <dbReference type="NCBI Taxonomy" id="1323740"/>
    <lineage>
        <taxon>Bacteria</taxon>
        <taxon>Pseudomonadati</taxon>
        <taxon>Pseudomonadota</taxon>
        <taxon>Gammaproteobacteria</taxon>
        <taxon>Pseudomonadales</taxon>
        <taxon>Marinobacteraceae</taxon>
        <taxon>Marinobacter</taxon>
    </lineage>
</organism>
<evidence type="ECO:0000313" key="9">
    <source>
        <dbReference type="Proteomes" id="UP000238385"/>
    </source>
</evidence>
<evidence type="ECO:0000313" key="8">
    <source>
        <dbReference type="EMBL" id="PSF06663.1"/>
    </source>
</evidence>
<evidence type="ECO:0000256" key="2">
    <source>
        <dbReference type="ARBA" id="ARBA00022670"/>
    </source>
</evidence>
<keyword evidence="9" id="KW-1185">Reference proteome</keyword>
<accession>A0A2T1KA72</accession>
<dbReference type="RefSeq" id="WP_106673291.1">
    <property type="nucleotide sequence ID" value="NZ_BMFE01000002.1"/>
</dbReference>
<comment type="similarity">
    <text evidence="1">Belongs to the peptidase S49 family.</text>
</comment>
<dbReference type="OrthoDB" id="9764363at2"/>
<name>A0A2T1KA72_9GAMM</name>
<reference evidence="8 9" key="1">
    <citation type="submission" date="2018-03" db="EMBL/GenBank/DDBJ databases">
        <title>Marinobacter brunus sp. nov., a marine bacterium of Gamma-proteobacteria isolated from the surface seawater of the South China Sea.</title>
        <authorList>
            <person name="Cheng H."/>
            <person name="Wu Y.-H."/>
            <person name="Xamxidin M."/>
            <person name="Xu X.-W."/>
        </authorList>
    </citation>
    <scope>NUCLEOTIDE SEQUENCE [LARGE SCALE GENOMIC DNA]</scope>
    <source>
        <strain evidence="8 9">JCM 30472</strain>
    </source>
</reference>
<dbReference type="Proteomes" id="UP000238385">
    <property type="component" value="Unassembled WGS sequence"/>
</dbReference>
<evidence type="ECO:0000256" key="4">
    <source>
        <dbReference type="ARBA" id="ARBA00022825"/>
    </source>
</evidence>
<evidence type="ECO:0000256" key="5">
    <source>
        <dbReference type="SAM" id="MobiDB-lite"/>
    </source>
</evidence>
<dbReference type="PANTHER" id="PTHR42987:SF8">
    <property type="entry name" value="PROTEINASE"/>
    <property type="match status" value="1"/>
</dbReference>
<dbReference type="InterPro" id="IPR029045">
    <property type="entry name" value="ClpP/crotonase-like_dom_sf"/>
</dbReference>
<feature type="domain" description="Peptidase S49" evidence="7">
    <location>
        <begin position="167"/>
        <end position="306"/>
    </location>
</feature>
<keyword evidence="3" id="KW-0378">Hydrolase</keyword>
<dbReference type="GO" id="GO:0008236">
    <property type="term" value="F:serine-type peptidase activity"/>
    <property type="evidence" value="ECO:0007669"/>
    <property type="project" value="UniProtKB-KW"/>
</dbReference>
<feature type="region of interest" description="Disordered" evidence="5">
    <location>
        <begin position="1"/>
        <end position="42"/>
    </location>
</feature>
<dbReference type="EMBL" id="PXNN01000017">
    <property type="protein sequence ID" value="PSF06663.1"/>
    <property type="molecule type" value="Genomic_DNA"/>
</dbReference>
<dbReference type="Gene3D" id="6.20.330.10">
    <property type="match status" value="1"/>
</dbReference>
<dbReference type="PANTHER" id="PTHR42987">
    <property type="entry name" value="PEPTIDASE S49"/>
    <property type="match status" value="1"/>
</dbReference>
<evidence type="ECO:0000259" key="7">
    <source>
        <dbReference type="Pfam" id="PF01343"/>
    </source>
</evidence>
<evidence type="ECO:0000256" key="1">
    <source>
        <dbReference type="ARBA" id="ARBA00008683"/>
    </source>
</evidence>
<protein>
    <submittedName>
        <fullName evidence="8">S49 family peptidase</fullName>
    </submittedName>
</protein>
<dbReference type="GO" id="GO:0006508">
    <property type="term" value="P:proteolysis"/>
    <property type="evidence" value="ECO:0007669"/>
    <property type="project" value="UniProtKB-KW"/>
</dbReference>
<dbReference type="SUPFAM" id="SSF52096">
    <property type="entry name" value="ClpP/crotonase"/>
    <property type="match status" value="1"/>
</dbReference>
<keyword evidence="6" id="KW-0812">Transmembrane</keyword>
<comment type="caution">
    <text evidence="8">The sequence shown here is derived from an EMBL/GenBank/DDBJ whole genome shotgun (WGS) entry which is preliminary data.</text>
</comment>
<keyword evidence="6" id="KW-0472">Membrane</keyword>
<keyword evidence="2" id="KW-0645">Protease</keyword>
<feature type="transmembrane region" description="Helical" evidence="6">
    <location>
        <begin position="66"/>
        <end position="85"/>
    </location>
</feature>
<sequence>MSDWESDKESGWGDKPADRGQSEPPRKRGLFGGKQPAMPPETGRDWRLIEKLVMSLQAEQRRSRRWGIFFKFLTFGYLFALLLLIKSPFGSGVDSVTGHHTALVEVNGTIAADELASADNLVGALRSAFEAERARAVVLRINSPGGSPVQSGYVYDEIRRLREEYPEKKVYAVISDIGASGAYYIAAAADEIYANRSSLVGSIGVIAGGFGFSEMLEKIGVDRRLYTAGESKGFLDPFSPEREEDVVFWQSVLENTHRQFIDAVKEGRGDRLADDERLFSGLVWTGEQAVELGLIDGLGSASWVARQLVGEEELVDYSRRRSPFMDLVDQLGVAVGDGVATRLLESRLELR</sequence>
<dbReference type="Gene3D" id="3.90.226.10">
    <property type="entry name" value="2-enoyl-CoA Hydratase, Chain A, domain 1"/>
    <property type="match status" value="1"/>
</dbReference>
<gene>
    <name evidence="8" type="ORF">C7H08_16385</name>
</gene>
<dbReference type="InterPro" id="IPR002142">
    <property type="entry name" value="Peptidase_S49"/>
</dbReference>
<keyword evidence="6" id="KW-1133">Transmembrane helix</keyword>
<dbReference type="InterPro" id="IPR047272">
    <property type="entry name" value="S49_SppA_C"/>
</dbReference>
<dbReference type="CDD" id="cd07023">
    <property type="entry name" value="S49_Sppa_N_C"/>
    <property type="match status" value="1"/>
</dbReference>